<organism evidence="1 2">
    <name type="scientific">Vibrio brasiliensis LMG 20546</name>
    <dbReference type="NCBI Taxonomy" id="945543"/>
    <lineage>
        <taxon>Bacteria</taxon>
        <taxon>Pseudomonadati</taxon>
        <taxon>Pseudomonadota</taxon>
        <taxon>Gammaproteobacteria</taxon>
        <taxon>Vibrionales</taxon>
        <taxon>Vibrionaceae</taxon>
        <taxon>Vibrio</taxon>
        <taxon>Vibrio oreintalis group</taxon>
    </lineage>
</organism>
<keyword evidence="2" id="KW-1185">Reference proteome</keyword>
<name>E8LVS0_9VIBR</name>
<evidence type="ECO:0000313" key="2">
    <source>
        <dbReference type="Proteomes" id="UP000004371"/>
    </source>
</evidence>
<dbReference type="EMBL" id="AEVS01000073">
    <property type="protein sequence ID" value="EGA65176.1"/>
    <property type="molecule type" value="Genomic_DNA"/>
</dbReference>
<evidence type="ECO:0000313" key="1">
    <source>
        <dbReference type="EMBL" id="EGA65176.1"/>
    </source>
</evidence>
<dbReference type="AlphaFoldDB" id="E8LVS0"/>
<sequence length="327" mass="35444">MLLGGCKSLSGPDVVCTPDTRVNLEEAEVAIKSSEDRKVIVLPVDISFEDSAGDKLRAVLRNDLEAKITQAGTDLVDRKLADKLQKEIRLAEQSGRYNTKGVPIADLALITEITSSDFNKSYSEAKSFVNDDGKRIHIPAKCRYSVDVTAITKVVTLPDMTLVERIELKGDHSFSTETRSSKCPISSAEYTSLASKSVAEAVDYNSSLEELLAPSAPIIELRQCEAGSMVKIGMGANKNVKPGAEVAFSRVMDVDGEMETFGVGEGEVVDIPHHGIKQKYAWVSINEETALKVKKGDAARILPEGCSIIDVECHTKDMGLEKLGLNL</sequence>
<gene>
    <name evidence="1" type="ORF">VIBR0546_09954</name>
</gene>
<proteinExistence type="predicted"/>
<dbReference type="STRING" id="945543.VIBR0546_09954"/>
<dbReference type="eggNOG" id="ENOG503374E">
    <property type="taxonomic scope" value="Bacteria"/>
</dbReference>
<reference evidence="1 2" key="1">
    <citation type="journal article" date="2012" name="Int. J. Syst. Evol. Microbiol.">
        <title>Vibrio caribbeanicus sp. nov., isolated from the marine sponge Scleritoderma cyanea.</title>
        <authorList>
            <person name="Hoffmann M."/>
            <person name="Monday S.R."/>
            <person name="Allard M.W."/>
            <person name="Strain E.A."/>
            <person name="Whittaker P."/>
            <person name="Naum M."/>
            <person name="McCarthy P.J."/>
            <person name="Lopez J.V."/>
            <person name="Fischer M."/>
            <person name="Brown E.W."/>
        </authorList>
    </citation>
    <scope>NUCLEOTIDE SEQUENCE [LARGE SCALE GENOMIC DNA]</scope>
    <source>
        <strain evidence="1 2">LMG 20546</strain>
    </source>
</reference>
<accession>E8LVS0</accession>
<comment type="caution">
    <text evidence="1">The sequence shown here is derived from an EMBL/GenBank/DDBJ whole genome shotgun (WGS) entry which is preliminary data.</text>
</comment>
<dbReference type="Proteomes" id="UP000004371">
    <property type="component" value="Unassembled WGS sequence"/>
</dbReference>
<protein>
    <submittedName>
        <fullName evidence="1">Uncharacterized protein</fullName>
    </submittedName>
</protein>